<dbReference type="SMART" id="SM01232">
    <property type="entry name" value="H2TH"/>
    <property type="match status" value="1"/>
</dbReference>
<dbReference type="GO" id="GO:0003906">
    <property type="term" value="F:DNA-(apurinic or apyrimidinic site) endonuclease activity"/>
    <property type="evidence" value="ECO:0007669"/>
    <property type="project" value="InterPro"/>
</dbReference>
<comment type="catalytic activity">
    <reaction evidence="1">
        <text>Hydrolysis of DNA containing ring-opened 7-methylguanine residues, releasing 2,6-diamino-4-hydroxy-5-(N-methyl)formamidopyrimidine.</text>
        <dbReference type="EC" id="3.2.2.23"/>
    </reaction>
</comment>
<dbReference type="OrthoDB" id="444592at2759"/>
<sequence>MPELVQVARLVGRLKKYLVGKTLKNVTAMNDPVVFHGTTANKFLHAMEGRTVLDAKSLGKFSWLEMDKPPHPVIHLGIAGWIYFNNDPYSHYYAVEKPEFTYWPPTGEIFRLKVHESRDEAMLADPRRLARIRLMDCPREEIPAQGPLRGLGPDPLKTEITEAWLRQKFNKHVPARTLLADQENIAGLGSWMSEEILYQARIHPEFQGRKFNDGQFERVRRGIAYVVKTAHDVDSDFSQLPSHWLKSFRFDWRVKGQTVENGEPVAYTKHVVKSAHVPSAQIKSRIEKGPDLKKIKPTTDLLFEMKDPPRTRYRLPAEPLKPQPLVIRDDGDDGVLGGVVAESDCEDVFAPLEGERPLTAGDVFRPPPTKRSKTAPNLAIQRNLRGHWNVKNKERRR</sequence>
<evidence type="ECO:0000256" key="2">
    <source>
        <dbReference type="ARBA" id="ARBA00009409"/>
    </source>
</evidence>
<feature type="domain" description="Formamidopyrimidine-DNA glycosylase catalytic" evidence="11">
    <location>
        <begin position="2"/>
        <end position="130"/>
    </location>
</feature>
<evidence type="ECO:0000256" key="8">
    <source>
        <dbReference type="ARBA" id="ARBA00023268"/>
    </source>
</evidence>
<dbReference type="Gene3D" id="1.10.8.50">
    <property type="match status" value="1"/>
</dbReference>
<dbReference type="STRING" id="1336337.A0A3N4JM53"/>
<dbReference type="Pfam" id="PF06831">
    <property type="entry name" value="H2TH"/>
    <property type="match status" value="1"/>
</dbReference>
<evidence type="ECO:0000256" key="5">
    <source>
        <dbReference type="ARBA" id="ARBA00023125"/>
    </source>
</evidence>
<proteinExistence type="inferred from homology"/>
<keyword evidence="3" id="KW-0227">DNA damage</keyword>
<keyword evidence="9" id="KW-0326">Glycosidase</keyword>
<dbReference type="SUPFAM" id="SSF46946">
    <property type="entry name" value="S13-like H2TH domain"/>
    <property type="match status" value="1"/>
</dbReference>
<name>A0A3N4JM53_9PEZI</name>
<accession>A0A3N4JM53</accession>
<dbReference type="Proteomes" id="UP000276215">
    <property type="component" value="Unassembled WGS sequence"/>
</dbReference>
<keyword evidence="4" id="KW-0378">Hydrolase</keyword>
<evidence type="ECO:0000256" key="6">
    <source>
        <dbReference type="ARBA" id="ARBA00023204"/>
    </source>
</evidence>
<evidence type="ECO:0000313" key="12">
    <source>
        <dbReference type="EMBL" id="RPA99323.1"/>
    </source>
</evidence>
<evidence type="ECO:0000259" key="11">
    <source>
        <dbReference type="PROSITE" id="PS51068"/>
    </source>
</evidence>
<evidence type="ECO:0000256" key="1">
    <source>
        <dbReference type="ARBA" id="ARBA00001668"/>
    </source>
</evidence>
<dbReference type="InterPro" id="IPR012319">
    <property type="entry name" value="FPG_cat"/>
</dbReference>
<comment type="similarity">
    <text evidence="2">Belongs to the FPG family.</text>
</comment>
<organism evidence="12 13">
    <name type="scientific">Choiromyces venosus 120613-1</name>
    <dbReference type="NCBI Taxonomy" id="1336337"/>
    <lineage>
        <taxon>Eukaryota</taxon>
        <taxon>Fungi</taxon>
        <taxon>Dikarya</taxon>
        <taxon>Ascomycota</taxon>
        <taxon>Pezizomycotina</taxon>
        <taxon>Pezizomycetes</taxon>
        <taxon>Pezizales</taxon>
        <taxon>Tuberaceae</taxon>
        <taxon>Choiromyces</taxon>
    </lineage>
</organism>
<keyword evidence="7" id="KW-0456">Lyase</keyword>
<dbReference type="GO" id="GO:0005634">
    <property type="term" value="C:nucleus"/>
    <property type="evidence" value="ECO:0007669"/>
    <property type="project" value="TreeGrafter"/>
</dbReference>
<dbReference type="GO" id="GO:0008270">
    <property type="term" value="F:zinc ion binding"/>
    <property type="evidence" value="ECO:0007669"/>
    <property type="project" value="InterPro"/>
</dbReference>
<dbReference type="GO" id="GO:0006284">
    <property type="term" value="P:base-excision repair"/>
    <property type="evidence" value="ECO:0007669"/>
    <property type="project" value="InterPro"/>
</dbReference>
<dbReference type="Gene3D" id="3.20.190.10">
    <property type="entry name" value="MutM-like, N-terminal"/>
    <property type="match status" value="1"/>
</dbReference>
<evidence type="ECO:0000256" key="3">
    <source>
        <dbReference type="ARBA" id="ARBA00022763"/>
    </source>
</evidence>
<reference evidence="12 13" key="1">
    <citation type="journal article" date="2018" name="Nat. Ecol. Evol.">
        <title>Pezizomycetes genomes reveal the molecular basis of ectomycorrhizal truffle lifestyle.</title>
        <authorList>
            <person name="Murat C."/>
            <person name="Payen T."/>
            <person name="Noel B."/>
            <person name="Kuo A."/>
            <person name="Morin E."/>
            <person name="Chen J."/>
            <person name="Kohler A."/>
            <person name="Krizsan K."/>
            <person name="Balestrini R."/>
            <person name="Da Silva C."/>
            <person name="Montanini B."/>
            <person name="Hainaut M."/>
            <person name="Levati E."/>
            <person name="Barry K.W."/>
            <person name="Belfiori B."/>
            <person name="Cichocki N."/>
            <person name="Clum A."/>
            <person name="Dockter R.B."/>
            <person name="Fauchery L."/>
            <person name="Guy J."/>
            <person name="Iotti M."/>
            <person name="Le Tacon F."/>
            <person name="Lindquist E.A."/>
            <person name="Lipzen A."/>
            <person name="Malagnac F."/>
            <person name="Mello A."/>
            <person name="Molinier V."/>
            <person name="Miyauchi S."/>
            <person name="Poulain J."/>
            <person name="Riccioni C."/>
            <person name="Rubini A."/>
            <person name="Sitrit Y."/>
            <person name="Splivallo R."/>
            <person name="Traeger S."/>
            <person name="Wang M."/>
            <person name="Zifcakova L."/>
            <person name="Wipf D."/>
            <person name="Zambonelli A."/>
            <person name="Paolocci F."/>
            <person name="Nowrousian M."/>
            <person name="Ottonello S."/>
            <person name="Baldrian P."/>
            <person name="Spatafora J.W."/>
            <person name="Henrissat B."/>
            <person name="Nagy L.G."/>
            <person name="Aury J.M."/>
            <person name="Wincker P."/>
            <person name="Grigoriev I.V."/>
            <person name="Bonfante P."/>
            <person name="Martin F.M."/>
        </authorList>
    </citation>
    <scope>NUCLEOTIDE SEQUENCE [LARGE SCALE GENOMIC DNA]</scope>
    <source>
        <strain evidence="12 13">120613-1</strain>
    </source>
</reference>
<dbReference type="SUPFAM" id="SSF81624">
    <property type="entry name" value="N-terminal domain of MutM-like DNA repair proteins"/>
    <property type="match status" value="1"/>
</dbReference>
<dbReference type="InterPro" id="IPR015886">
    <property type="entry name" value="H2TH_FPG"/>
</dbReference>
<dbReference type="Pfam" id="PF01149">
    <property type="entry name" value="Fapy_DNA_glyco"/>
    <property type="match status" value="1"/>
</dbReference>
<protein>
    <submittedName>
        <fullName evidence="12">N-terminal domain of MutM-like DNA repair protein</fullName>
    </submittedName>
</protein>
<dbReference type="PANTHER" id="PTHR22993:SF9">
    <property type="entry name" value="FORMAMIDOPYRIMIDINE-DNA GLYCOSYLASE"/>
    <property type="match status" value="1"/>
</dbReference>
<dbReference type="EMBL" id="ML120388">
    <property type="protein sequence ID" value="RPA99323.1"/>
    <property type="molecule type" value="Genomic_DNA"/>
</dbReference>
<keyword evidence="5" id="KW-0238">DNA-binding</keyword>
<dbReference type="InterPro" id="IPR010979">
    <property type="entry name" value="Ribosomal_uS13-like_H2TH"/>
</dbReference>
<evidence type="ECO:0000256" key="4">
    <source>
        <dbReference type="ARBA" id="ARBA00022801"/>
    </source>
</evidence>
<dbReference type="PANTHER" id="PTHR22993">
    <property type="entry name" value="FORMAMIDOPYRIMIDINE-DNA GLYCOSYLASE"/>
    <property type="match status" value="1"/>
</dbReference>
<evidence type="ECO:0000313" key="13">
    <source>
        <dbReference type="Proteomes" id="UP000276215"/>
    </source>
</evidence>
<dbReference type="GO" id="GO:0003684">
    <property type="term" value="F:damaged DNA binding"/>
    <property type="evidence" value="ECO:0007669"/>
    <property type="project" value="InterPro"/>
</dbReference>
<evidence type="ECO:0000256" key="7">
    <source>
        <dbReference type="ARBA" id="ARBA00023239"/>
    </source>
</evidence>
<keyword evidence="13" id="KW-1185">Reference proteome</keyword>
<dbReference type="AlphaFoldDB" id="A0A3N4JM53"/>
<gene>
    <name evidence="12" type="ORF">L873DRAFT_1767817</name>
</gene>
<dbReference type="GO" id="GO:0008534">
    <property type="term" value="F:oxidized purine nucleobase lesion DNA N-glycosylase activity"/>
    <property type="evidence" value="ECO:0007669"/>
    <property type="project" value="UniProtKB-EC"/>
</dbReference>
<keyword evidence="8" id="KW-0511">Multifunctional enzyme</keyword>
<evidence type="ECO:0000256" key="10">
    <source>
        <dbReference type="SAM" id="MobiDB-lite"/>
    </source>
</evidence>
<feature type="region of interest" description="Disordered" evidence="10">
    <location>
        <begin position="357"/>
        <end position="378"/>
    </location>
</feature>
<dbReference type="PROSITE" id="PS51068">
    <property type="entry name" value="FPG_CAT"/>
    <property type="match status" value="1"/>
</dbReference>
<dbReference type="GO" id="GO:0016829">
    <property type="term" value="F:lyase activity"/>
    <property type="evidence" value="ECO:0007669"/>
    <property type="project" value="UniProtKB-KW"/>
</dbReference>
<dbReference type="SMART" id="SM00898">
    <property type="entry name" value="Fapy_DNA_glyco"/>
    <property type="match status" value="1"/>
</dbReference>
<dbReference type="InterPro" id="IPR035937">
    <property type="entry name" value="FPG_N"/>
</dbReference>
<evidence type="ECO:0000256" key="9">
    <source>
        <dbReference type="ARBA" id="ARBA00023295"/>
    </source>
</evidence>
<keyword evidence="6" id="KW-0234">DNA repair</keyword>